<dbReference type="Gene3D" id="3.40.109.10">
    <property type="entry name" value="NADH Oxidase"/>
    <property type="match status" value="1"/>
</dbReference>
<evidence type="ECO:0000256" key="7">
    <source>
        <dbReference type="SAM" id="Phobius"/>
    </source>
</evidence>
<keyword evidence="3" id="KW-0285">Flavoprotein</keyword>
<keyword evidence="7" id="KW-0472">Membrane</keyword>
<evidence type="ECO:0000256" key="4">
    <source>
        <dbReference type="ARBA" id="ARBA00022643"/>
    </source>
</evidence>
<dbReference type="GO" id="GO:0005886">
    <property type="term" value="C:plasma membrane"/>
    <property type="evidence" value="ECO:0007669"/>
    <property type="project" value="TreeGrafter"/>
</dbReference>
<evidence type="ECO:0000259" key="8">
    <source>
        <dbReference type="Pfam" id="PF00881"/>
    </source>
</evidence>
<dbReference type="SUPFAM" id="SSF55469">
    <property type="entry name" value="FMN-dependent nitroreductase-like"/>
    <property type="match status" value="1"/>
</dbReference>
<dbReference type="OrthoDB" id="41362at2759"/>
<comment type="similarity">
    <text evidence="2">Belongs to the nitroreductase family.</text>
</comment>
<feature type="compositionally biased region" description="Basic and acidic residues" evidence="6">
    <location>
        <begin position="38"/>
        <end position="65"/>
    </location>
</feature>
<dbReference type="AlphaFoldDB" id="A0A8S4PGV8"/>
<feature type="transmembrane region" description="Helical" evidence="7">
    <location>
        <begin position="12"/>
        <end position="29"/>
    </location>
</feature>
<dbReference type="EMBL" id="CAIIXF020000008">
    <property type="protein sequence ID" value="CAH1792401.1"/>
    <property type="molecule type" value="Genomic_DNA"/>
</dbReference>
<dbReference type="Proteomes" id="UP000749559">
    <property type="component" value="Unassembled WGS sequence"/>
</dbReference>
<proteinExistence type="inferred from homology"/>
<dbReference type="GO" id="GO:0140616">
    <property type="term" value="F:iodotyrosine deiodinase activity"/>
    <property type="evidence" value="ECO:0007669"/>
    <property type="project" value="UniProtKB-ARBA"/>
</dbReference>
<evidence type="ECO:0000256" key="6">
    <source>
        <dbReference type="SAM" id="MobiDB-lite"/>
    </source>
</evidence>
<accession>A0A8S4PGV8</accession>
<reference evidence="9" key="1">
    <citation type="submission" date="2022-03" db="EMBL/GenBank/DDBJ databases">
        <authorList>
            <person name="Martin C."/>
        </authorList>
    </citation>
    <scope>NUCLEOTIDE SEQUENCE</scope>
</reference>
<dbReference type="PANTHER" id="PTHR23026:SF90">
    <property type="entry name" value="IODOTYROSINE DEIODINASE 1"/>
    <property type="match status" value="1"/>
</dbReference>
<name>A0A8S4PGV8_OWEFU</name>
<dbReference type="PANTHER" id="PTHR23026">
    <property type="entry name" value="NADPH NITROREDUCTASE"/>
    <property type="match status" value="1"/>
</dbReference>
<dbReference type="InterPro" id="IPR000415">
    <property type="entry name" value="Nitroreductase-like"/>
</dbReference>
<evidence type="ECO:0000256" key="2">
    <source>
        <dbReference type="ARBA" id="ARBA00007118"/>
    </source>
</evidence>
<dbReference type="InterPro" id="IPR050627">
    <property type="entry name" value="Nitroreductase/BluB"/>
</dbReference>
<feature type="region of interest" description="Disordered" evidence="6">
    <location>
        <begin position="38"/>
        <end position="74"/>
    </location>
</feature>
<gene>
    <name evidence="9" type="ORF">OFUS_LOCUS17364</name>
</gene>
<feature type="domain" description="Nitroreductase" evidence="8">
    <location>
        <begin position="112"/>
        <end position="280"/>
    </location>
</feature>
<organism evidence="9 10">
    <name type="scientific">Owenia fusiformis</name>
    <name type="common">Polychaete worm</name>
    <dbReference type="NCBI Taxonomy" id="6347"/>
    <lineage>
        <taxon>Eukaryota</taxon>
        <taxon>Metazoa</taxon>
        <taxon>Spiralia</taxon>
        <taxon>Lophotrochozoa</taxon>
        <taxon>Annelida</taxon>
        <taxon>Polychaeta</taxon>
        <taxon>Sedentaria</taxon>
        <taxon>Canalipalpata</taxon>
        <taxon>Sabellida</taxon>
        <taxon>Oweniida</taxon>
        <taxon>Oweniidae</taxon>
        <taxon>Owenia</taxon>
    </lineage>
</organism>
<comment type="caution">
    <text evidence="9">The sequence shown here is derived from an EMBL/GenBank/DDBJ whole genome shotgun (WGS) entry which is preliminary data.</text>
</comment>
<evidence type="ECO:0000256" key="3">
    <source>
        <dbReference type="ARBA" id="ARBA00022630"/>
    </source>
</evidence>
<keyword evidence="4" id="KW-0288">FMN</keyword>
<dbReference type="InterPro" id="IPR029479">
    <property type="entry name" value="Nitroreductase"/>
</dbReference>
<evidence type="ECO:0000256" key="1">
    <source>
        <dbReference type="ARBA" id="ARBA00001917"/>
    </source>
</evidence>
<keyword evidence="7" id="KW-0812">Transmembrane</keyword>
<evidence type="ECO:0000256" key="5">
    <source>
        <dbReference type="ARBA" id="ARBA00023002"/>
    </source>
</evidence>
<dbReference type="CDD" id="cd02144">
    <property type="entry name" value="iodotyrosine_dehalogenase"/>
    <property type="match status" value="1"/>
</dbReference>
<dbReference type="Pfam" id="PF00881">
    <property type="entry name" value="Nitroreductase"/>
    <property type="match status" value="1"/>
</dbReference>
<dbReference type="FunFam" id="3.40.109.10:FF:000004">
    <property type="entry name" value="Iodotyrosine deiodinase 1"/>
    <property type="match status" value="1"/>
</dbReference>
<protein>
    <recommendedName>
        <fullName evidence="8">Nitroreductase domain-containing protein</fullName>
    </recommendedName>
</protein>
<keyword evidence="5" id="KW-0560">Oxidoreductase</keyword>
<evidence type="ECO:0000313" key="9">
    <source>
        <dbReference type="EMBL" id="CAH1792401.1"/>
    </source>
</evidence>
<comment type="cofactor">
    <cofactor evidence="1">
        <name>FMN</name>
        <dbReference type="ChEBI" id="CHEBI:58210"/>
    </cofactor>
</comment>
<keyword evidence="7" id="KW-1133">Transmembrane helix</keyword>
<sequence>MGILTNLILDYWLYGVTIAFGYILAILLYDTKNDKNRAGVAKNDETDERYAFPDSTSDAKDKEEADGGLNLENADTRVDHEAGKEHIPFTIERLSKAEMTRRSQEFYQEMNKRRSVRFFSDEPFPQEVMDNIIRTGGTSPSGAHTQPWTYVVVKSPEIKKEIREIIEEEEEVNYRRRMGDKWVQDLACIGTDWNKPYLEIAPYLVIVLKQSYGIAPDGSRLVHYYNEISTSISVGLVLAAIQEAGLVTLTSTPLNAGPRLRKLLNRPINEKVMLLLPVGYPAPDATVPALKRKPLEEFMTAI</sequence>
<evidence type="ECO:0000313" key="10">
    <source>
        <dbReference type="Proteomes" id="UP000749559"/>
    </source>
</evidence>
<keyword evidence="10" id="KW-1185">Reference proteome</keyword>
<dbReference type="GO" id="GO:0006570">
    <property type="term" value="P:tyrosine metabolic process"/>
    <property type="evidence" value="ECO:0007669"/>
    <property type="project" value="TreeGrafter"/>
</dbReference>